<reference evidence="2" key="1">
    <citation type="submission" date="2011-12" db="EMBL/GenBank/DDBJ databases">
        <title>Complete genome sequence of Streptomyces cattleya strain DSM 46488.</title>
        <authorList>
            <person name="Ou H.-Y."/>
            <person name="Li P."/>
            <person name="Zhao C."/>
            <person name="O'Hagan D."/>
            <person name="Deng Z."/>
        </authorList>
    </citation>
    <scope>NUCLEOTIDE SEQUENCE [LARGE SCALE GENOMIC DNA]</scope>
    <source>
        <strain evidence="2">ATCC 35852 / DSM 46488 / JCM 4925 / NBRC 14057 / NRRL 8057</strain>
    </source>
</reference>
<evidence type="ECO:0000313" key="1">
    <source>
        <dbReference type="EMBL" id="AEW94455.1"/>
    </source>
</evidence>
<dbReference type="EMBL" id="CP003219">
    <property type="protein sequence ID" value="AEW94455.1"/>
    <property type="molecule type" value="Genomic_DNA"/>
</dbReference>
<organism evidence="1 2">
    <name type="scientific">Streptantibioticus cattleyicolor (strain ATCC 35852 / DSM 46488 / JCM 4925 / NBRC 14057 / NRRL 8057)</name>
    <name type="common">Streptomyces cattleya</name>
    <dbReference type="NCBI Taxonomy" id="1003195"/>
    <lineage>
        <taxon>Bacteria</taxon>
        <taxon>Bacillati</taxon>
        <taxon>Actinomycetota</taxon>
        <taxon>Actinomycetes</taxon>
        <taxon>Kitasatosporales</taxon>
        <taxon>Streptomycetaceae</taxon>
        <taxon>Streptantibioticus</taxon>
    </lineage>
</organism>
<dbReference type="KEGG" id="scy:SCATT_20840"/>
<dbReference type="Proteomes" id="UP000007842">
    <property type="component" value="Chromosome"/>
</dbReference>
<dbReference type="AlphaFoldDB" id="G8WZF8"/>
<dbReference type="PATRIC" id="fig|1003195.29.peg.2091"/>
<protein>
    <submittedName>
        <fullName evidence="1">Uncharacterized protein</fullName>
    </submittedName>
</protein>
<name>G8WZF8_STREN</name>
<dbReference type="HOGENOM" id="CLU_153265_0_0_11"/>
<dbReference type="eggNOG" id="ENOG50348AF">
    <property type="taxonomic scope" value="Bacteria"/>
</dbReference>
<gene>
    <name evidence="1" type="ordered locus">SCATT_20840</name>
</gene>
<dbReference type="STRING" id="1003195.SCATT_20840"/>
<proteinExistence type="predicted"/>
<accession>G8WZF8</accession>
<sequence>MDHLADRLRALPQSRLRGDAAQAGLDLARELAVEAQRLEHPGRTPRVMPDDGIFAVADQLAVAGHDLAAALAARPERSDVLDDAVRKVAATRRRAGV</sequence>
<keyword evidence="2" id="KW-1185">Reference proteome</keyword>
<evidence type="ECO:0000313" key="2">
    <source>
        <dbReference type="Proteomes" id="UP000007842"/>
    </source>
</evidence>